<dbReference type="GO" id="GO:0015421">
    <property type="term" value="F:ABC-type oligopeptide transporter activity"/>
    <property type="evidence" value="ECO:0007669"/>
    <property type="project" value="TreeGrafter"/>
</dbReference>
<dbReference type="Gene3D" id="3.40.50.300">
    <property type="entry name" value="P-loop containing nucleotide triphosphate hydrolases"/>
    <property type="match status" value="1"/>
</dbReference>
<dbReference type="FunFam" id="3.40.50.300:FF:000221">
    <property type="entry name" value="Multidrug ABC transporter ATP-binding protein"/>
    <property type="match status" value="1"/>
</dbReference>
<dbReference type="NCBIfam" id="NF010178">
    <property type="entry name" value="PRK13657.1"/>
    <property type="match status" value="1"/>
</dbReference>
<evidence type="ECO:0000313" key="17">
    <source>
        <dbReference type="EMBL" id="KTR05067.1"/>
    </source>
</evidence>
<comment type="subcellular location">
    <subcellularLocation>
        <location evidence="1">Cell membrane</location>
        <topology evidence="1">Multi-pass membrane protein</topology>
    </subcellularLocation>
</comment>
<protein>
    <submittedName>
        <fullName evidence="17">Cyclic beta-1,2-glucan ABC transporter</fullName>
    </submittedName>
</protein>
<evidence type="ECO:0000259" key="15">
    <source>
        <dbReference type="PROSITE" id="PS50893"/>
    </source>
</evidence>
<dbReference type="RefSeq" id="WP_058600832.1">
    <property type="nucleotide sequence ID" value="NZ_LDQA01000028.1"/>
</dbReference>
<accession>A0A175RN49</accession>
<keyword evidence="5" id="KW-0997">Cell inner membrane</keyword>
<evidence type="ECO:0000313" key="18">
    <source>
        <dbReference type="Proteomes" id="UP000078529"/>
    </source>
</evidence>
<dbReference type="CDD" id="cd18562">
    <property type="entry name" value="ABC_6TM_NdvA_beta-glucan_exporter_like"/>
    <property type="match status" value="1"/>
</dbReference>
<gene>
    <name evidence="17" type="ORF">NS365_13735</name>
</gene>
<keyword evidence="9" id="KW-0067">ATP-binding</keyword>
<dbReference type="NCBIfam" id="TIGR01192">
    <property type="entry name" value="chvA"/>
    <property type="match status" value="1"/>
</dbReference>
<reference evidence="17 18" key="1">
    <citation type="journal article" date="2016" name="Front. Microbiol.">
        <title>Genomic Resource of Rice Seed Associated Bacteria.</title>
        <authorList>
            <person name="Midha S."/>
            <person name="Bansal K."/>
            <person name="Sharma S."/>
            <person name="Kumar N."/>
            <person name="Patil P.P."/>
            <person name="Chaudhry V."/>
            <person name="Patil P.B."/>
        </authorList>
    </citation>
    <scope>NUCLEOTIDE SEQUENCE [LARGE SCALE GENOMIC DNA]</scope>
    <source>
        <strain evidence="17 18">NS365</strain>
    </source>
</reference>
<feature type="transmembrane region" description="Helical" evidence="14">
    <location>
        <begin position="240"/>
        <end position="267"/>
    </location>
</feature>
<evidence type="ECO:0000256" key="13">
    <source>
        <dbReference type="SAM" id="MobiDB-lite"/>
    </source>
</evidence>
<feature type="domain" description="ABC transporter" evidence="15">
    <location>
        <begin position="339"/>
        <end position="573"/>
    </location>
</feature>
<evidence type="ECO:0000256" key="9">
    <source>
        <dbReference type="ARBA" id="ARBA00022840"/>
    </source>
</evidence>
<keyword evidence="12 14" id="KW-0472">Membrane</keyword>
<dbReference type="InterPro" id="IPR003439">
    <property type="entry name" value="ABC_transporter-like_ATP-bd"/>
</dbReference>
<organism evidence="17 18">
    <name type="scientific">Aureimonas ureilytica</name>
    <dbReference type="NCBI Taxonomy" id="401562"/>
    <lineage>
        <taxon>Bacteria</taxon>
        <taxon>Pseudomonadati</taxon>
        <taxon>Pseudomonadota</taxon>
        <taxon>Alphaproteobacteria</taxon>
        <taxon>Hyphomicrobiales</taxon>
        <taxon>Aurantimonadaceae</taxon>
        <taxon>Aureimonas</taxon>
    </lineage>
</organism>
<evidence type="ECO:0000256" key="6">
    <source>
        <dbReference type="ARBA" id="ARBA00022597"/>
    </source>
</evidence>
<dbReference type="AlphaFoldDB" id="A0A175RN49"/>
<evidence type="ECO:0000256" key="14">
    <source>
        <dbReference type="SAM" id="Phobius"/>
    </source>
</evidence>
<dbReference type="InterPro" id="IPR036640">
    <property type="entry name" value="ABC1_TM_sf"/>
</dbReference>
<dbReference type="InterPro" id="IPR003593">
    <property type="entry name" value="AAA+_ATPase"/>
</dbReference>
<evidence type="ECO:0000256" key="4">
    <source>
        <dbReference type="ARBA" id="ARBA00022475"/>
    </source>
</evidence>
<dbReference type="PROSITE" id="PS00211">
    <property type="entry name" value="ABC_TRANSPORTER_1"/>
    <property type="match status" value="1"/>
</dbReference>
<dbReference type="InterPro" id="IPR011527">
    <property type="entry name" value="ABC1_TM_dom"/>
</dbReference>
<feature type="transmembrane region" description="Helical" evidence="14">
    <location>
        <begin position="158"/>
        <end position="180"/>
    </location>
</feature>
<keyword evidence="3" id="KW-0813">Transport</keyword>
<evidence type="ECO:0000256" key="12">
    <source>
        <dbReference type="ARBA" id="ARBA00023136"/>
    </source>
</evidence>
<dbReference type="PANTHER" id="PTHR43394">
    <property type="entry name" value="ATP-DEPENDENT PERMEASE MDL1, MITOCHONDRIAL"/>
    <property type="match status" value="1"/>
</dbReference>
<dbReference type="InterPro" id="IPR005896">
    <property type="entry name" value="NdvA"/>
</dbReference>
<keyword evidence="6" id="KW-0762">Sugar transport</keyword>
<dbReference type="EMBL" id="LDQA01000028">
    <property type="protein sequence ID" value="KTR05067.1"/>
    <property type="molecule type" value="Genomic_DNA"/>
</dbReference>
<comment type="similarity">
    <text evidence="2">Belongs to the ABC transporter superfamily.</text>
</comment>
<dbReference type="InterPro" id="IPR017871">
    <property type="entry name" value="ABC_transporter-like_CS"/>
</dbReference>
<comment type="caution">
    <text evidence="17">The sequence shown here is derived from an EMBL/GenBank/DDBJ whole genome shotgun (WGS) entry which is preliminary data.</text>
</comment>
<evidence type="ECO:0000256" key="8">
    <source>
        <dbReference type="ARBA" id="ARBA00022741"/>
    </source>
</evidence>
<dbReference type="PROSITE" id="PS50893">
    <property type="entry name" value="ABC_TRANSPORTER_2"/>
    <property type="match status" value="1"/>
</dbReference>
<dbReference type="Proteomes" id="UP000078529">
    <property type="component" value="Unassembled WGS sequence"/>
</dbReference>
<feature type="transmembrane region" description="Helical" evidence="14">
    <location>
        <begin position="60"/>
        <end position="84"/>
    </location>
</feature>
<sequence length="601" mass="64344">MSALSKTLSAYAQALTLLAPERGKAIGIVLAGMAVAGIQVAEPVLFGHAINALLSGGNALSLVLVWGAASFVSFLSAMVISLLADRLMHRRRLSAMATFLEHVLALPASFHSRSQSGRLMRVMISGVDTLFGFWLPLFREQIGNMVALTILLPVAFWMNWRLASLLGVLIVVYTLVNLAVVKRTSGGQNEVEGHFTEVSGTVGELFGNVSMLQSFLAVPRELHSVRSSLDRILAAQYPVLNWWAVMSVLTRGASSISIVSIFAYGAFLASRGQASVGEIVSFVGFATLLIGRLDQFTGFLMGLFGRAPMLVQFFAVLRERTDVVEFTDAQPLAITEGRVRFENVTFRYPEGSGAVRGISFEAAPGETVAIVGPTGSGKSTALALLQRAYDPEQGRITIDGQDIRNVTLTSLRGSIGVVFQEAGLFSRTIQENIAIGRPEATMAEIEEAAKLAGALDFIQRKDDGFASMVGERGAGLSGGERQRLAIARALLKDAPILILDEATSALDTATETRLQAALERLRAGRTTFVIAHRLSTIRSADKIIVLDGGQIIETGTFDDLVAQGGVFAGLARDAGVSSLRRPLPETAQDNEAETTFREAAE</sequence>
<dbReference type="InterPro" id="IPR039421">
    <property type="entry name" value="Type_1_exporter"/>
</dbReference>
<dbReference type="InterPro" id="IPR027417">
    <property type="entry name" value="P-loop_NTPase"/>
</dbReference>
<name>A0A175RN49_9HYPH</name>
<dbReference type="Gene3D" id="1.20.1560.10">
    <property type="entry name" value="ABC transporter type 1, transmembrane domain"/>
    <property type="match status" value="1"/>
</dbReference>
<evidence type="ECO:0000256" key="7">
    <source>
        <dbReference type="ARBA" id="ARBA00022692"/>
    </source>
</evidence>
<dbReference type="PROSITE" id="PS50929">
    <property type="entry name" value="ABC_TM1F"/>
    <property type="match status" value="1"/>
</dbReference>
<dbReference type="SMART" id="SM00382">
    <property type="entry name" value="AAA"/>
    <property type="match status" value="1"/>
</dbReference>
<evidence type="ECO:0000256" key="11">
    <source>
        <dbReference type="ARBA" id="ARBA00022989"/>
    </source>
</evidence>
<dbReference type="PATRIC" id="fig|401562.4.peg.2532"/>
<evidence type="ECO:0000256" key="3">
    <source>
        <dbReference type="ARBA" id="ARBA00022448"/>
    </source>
</evidence>
<dbReference type="Pfam" id="PF00005">
    <property type="entry name" value="ABC_tran"/>
    <property type="match status" value="1"/>
</dbReference>
<proteinExistence type="inferred from homology"/>
<keyword evidence="4" id="KW-1003">Cell membrane</keyword>
<keyword evidence="7 14" id="KW-0812">Transmembrane</keyword>
<evidence type="ECO:0000256" key="1">
    <source>
        <dbReference type="ARBA" id="ARBA00004651"/>
    </source>
</evidence>
<evidence type="ECO:0000256" key="2">
    <source>
        <dbReference type="ARBA" id="ARBA00005417"/>
    </source>
</evidence>
<evidence type="ECO:0000256" key="5">
    <source>
        <dbReference type="ARBA" id="ARBA00022519"/>
    </source>
</evidence>
<evidence type="ECO:0000259" key="16">
    <source>
        <dbReference type="PROSITE" id="PS50929"/>
    </source>
</evidence>
<dbReference type="GO" id="GO:0016887">
    <property type="term" value="F:ATP hydrolysis activity"/>
    <property type="evidence" value="ECO:0007669"/>
    <property type="project" value="InterPro"/>
</dbReference>
<keyword evidence="10" id="KW-1278">Translocase</keyword>
<feature type="region of interest" description="Disordered" evidence="13">
    <location>
        <begin position="581"/>
        <end position="601"/>
    </location>
</feature>
<dbReference type="GO" id="GO:0005886">
    <property type="term" value="C:plasma membrane"/>
    <property type="evidence" value="ECO:0007669"/>
    <property type="project" value="UniProtKB-SubCell"/>
</dbReference>
<dbReference type="GO" id="GO:0015441">
    <property type="term" value="F:ABC-type beta-glucan transporter activity"/>
    <property type="evidence" value="ECO:0007669"/>
    <property type="project" value="InterPro"/>
</dbReference>
<feature type="domain" description="ABC transmembrane type-1" evidence="16">
    <location>
        <begin position="26"/>
        <end position="303"/>
    </location>
</feature>
<keyword evidence="18" id="KW-1185">Reference proteome</keyword>
<evidence type="ECO:0000256" key="10">
    <source>
        <dbReference type="ARBA" id="ARBA00022967"/>
    </source>
</evidence>
<dbReference type="SUPFAM" id="SSF52540">
    <property type="entry name" value="P-loop containing nucleoside triphosphate hydrolases"/>
    <property type="match status" value="1"/>
</dbReference>
<keyword evidence="11 14" id="KW-1133">Transmembrane helix</keyword>
<dbReference type="Pfam" id="PF00664">
    <property type="entry name" value="ABC_membrane"/>
    <property type="match status" value="1"/>
</dbReference>
<keyword evidence="8" id="KW-0547">Nucleotide-binding</keyword>
<dbReference type="GO" id="GO:0005524">
    <property type="term" value="F:ATP binding"/>
    <property type="evidence" value="ECO:0007669"/>
    <property type="project" value="UniProtKB-KW"/>
</dbReference>
<dbReference type="SUPFAM" id="SSF90123">
    <property type="entry name" value="ABC transporter transmembrane region"/>
    <property type="match status" value="1"/>
</dbReference>
<dbReference type="PANTHER" id="PTHR43394:SF1">
    <property type="entry name" value="ATP-BINDING CASSETTE SUB-FAMILY B MEMBER 10, MITOCHONDRIAL"/>
    <property type="match status" value="1"/>
</dbReference>